<protein>
    <submittedName>
        <fullName evidence="4">Beta-lactamase</fullName>
    </submittedName>
</protein>
<dbReference type="PANTHER" id="PTHR42951:SF4">
    <property type="entry name" value="ACYL-COENZYME A THIOESTERASE MBLAC2"/>
    <property type="match status" value="1"/>
</dbReference>
<dbReference type="Gene3D" id="3.60.15.10">
    <property type="entry name" value="Ribonuclease Z/Hydroxyacylglutathione hydrolase-like"/>
    <property type="match status" value="1"/>
</dbReference>
<dbReference type="SMART" id="SM00849">
    <property type="entry name" value="Lactamase_B"/>
    <property type="match status" value="1"/>
</dbReference>
<comment type="similarity">
    <text evidence="1">Belongs to the metallo-beta-lactamase superfamily. Class-B beta-lactamase family.</text>
</comment>
<dbReference type="SUPFAM" id="SSF56281">
    <property type="entry name" value="Metallo-hydrolase/oxidoreductase"/>
    <property type="match status" value="1"/>
</dbReference>
<keyword evidence="5" id="KW-1185">Reference proteome</keyword>
<dbReference type="STRING" id="106634.TVD_13230"/>
<dbReference type="EMBL" id="CP011367">
    <property type="protein sequence ID" value="AKJ96262.1"/>
    <property type="molecule type" value="Genomic_DNA"/>
</dbReference>
<feature type="domain" description="Metallo-beta-lactamase" evidence="3">
    <location>
        <begin position="61"/>
        <end position="247"/>
    </location>
</feature>
<evidence type="ECO:0000256" key="1">
    <source>
        <dbReference type="ARBA" id="ARBA00005250"/>
    </source>
</evidence>
<evidence type="ECO:0000313" key="4">
    <source>
        <dbReference type="EMBL" id="AKJ96262.1"/>
    </source>
</evidence>
<dbReference type="InterPro" id="IPR050855">
    <property type="entry name" value="NDM-1-like"/>
</dbReference>
<sequence>MLNPTRTSALAGMALLILAPGVSLGADDTPILPEPQAISDHAHAWIGPYGGPDAENQGFRMNLGYVVGDDAVAVIDSGYTPEMAQAMLEHIGATTDKPVRYVINTNSQPHRFMGNDVFREAGADILAAPEAVERMQGSASMFAMQLENALDRPEGSTEQPEPPNVMIEEDKELDLGGVSVTIRHVGSTHTHGSLIAVVEPDNVVFAGDVLYSGRLLAILPDGSVEGWLQAYEHLQNEYADAKFVPGHGEPGALSTFEHPTHDYLRALWDHMFEAADIGTDMQSAIRAFDDSPWQDLADFDDLAPRNANIAYQEAEMALF</sequence>
<dbReference type="Pfam" id="PF00753">
    <property type="entry name" value="Lactamase_B"/>
    <property type="match status" value="1"/>
</dbReference>
<feature type="chain" id="PRO_5002554274" evidence="2">
    <location>
        <begin position="26"/>
        <end position="319"/>
    </location>
</feature>
<dbReference type="KEGG" id="tvr:TVD_13230"/>
<dbReference type="OrthoDB" id="9769598at2"/>
<evidence type="ECO:0000256" key="2">
    <source>
        <dbReference type="SAM" id="SignalP"/>
    </source>
</evidence>
<evidence type="ECO:0000313" key="5">
    <source>
        <dbReference type="Proteomes" id="UP000064201"/>
    </source>
</evidence>
<dbReference type="GO" id="GO:0017001">
    <property type="term" value="P:antibiotic catabolic process"/>
    <property type="evidence" value="ECO:0007669"/>
    <property type="project" value="UniProtKB-ARBA"/>
</dbReference>
<name>A0A0G3G9N6_9GAMM</name>
<dbReference type="CDD" id="cd16282">
    <property type="entry name" value="metallo-hydrolase-like_MBL-fold"/>
    <property type="match status" value="1"/>
</dbReference>
<dbReference type="PATRIC" id="fig|106634.4.peg.2699"/>
<accession>A0A0G3G9N6</accession>
<keyword evidence="2" id="KW-0732">Signal</keyword>
<proteinExistence type="inferred from homology"/>
<dbReference type="InterPro" id="IPR001279">
    <property type="entry name" value="Metallo-B-lactamas"/>
</dbReference>
<evidence type="ECO:0000259" key="3">
    <source>
        <dbReference type="SMART" id="SM00849"/>
    </source>
</evidence>
<dbReference type="PANTHER" id="PTHR42951">
    <property type="entry name" value="METALLO-BETA-LACTAMASE DOMAIN-CONTAINING"/>
    <property type="match status" value="1"/>
</dbReference>
<dbReference type="Proteomes" id="UP000064201">
    <property type="component" value="Chromosome"/>
</dbReference>
<dbReference type="AlphaFoldDB" id="A0A0G3G9N6"/>
<dbReference type="RefSeq" id="WP_047251808.1">
    <property type="nucleotide sequence ID" value="NZ_CP011367.1"/>
</dbReference>
<organism evidence="4 5">
    <name type="scientific">Thioalkalivibrio versutus</name>
    <dbReference type="NCBI Taxonomy" id="106634"/>
    <lineage>
        <taxon>Bacteria</taxon>
        <taxon>Pseudomonadati</taxon>
        <taxon>Pseudomonadota</taxon>
        <taxon>Gammaproteobacteria</taxon>
        <taxon>Chromatiales</taxon>
        <taxon>Ectothiorhodospiraceae</taxon>
        <taxon>Thioalkalivibrio</taxon>
    </lineage>
</organism>
<gene>
    <name evidence="4" type="ORF">TVD_13230</name>
</gene>
<dbReference type="InterPro" id="IPR036866">
    <property type="entry name" value="RibonucZ/Hydroxyglut_hydro"/>
</dbReference>
<reference evidence="4 5" key="1">
    <citation type="submission" date="2015-04" db="EMBL/GenBank/DDBJ databases">
        <title>Complete Sequence for the Genome of the Thioalkalivibrio versutus D301.</title>
        <authorList>
            <person name="Mu T."/>
            <person name="Zhou J."/>
            <person name="Xu X."/>
        </authorList>
    </citation>
    <scope>NUCLEOTIDE SEQUENCE [LARGE SCALE GENOMIC DNA]</scope>
    <source>
        <strain evidence="4 5">D301</strain>
    </source>
</reference>
<feature type="signal peptide" evidence="2">
    <location>
        <begin position="1"/>
        <end position="25"/>
    </location>
</feature>